<feature type="compositionally biased region" description="Basic and acidic residues" evidence="1">
    <location>
        <begin position="44"/>
        <end position="55"/>
    </location>
</feature>
<accession>A0A8J7P7A6</accession>
<comment type="caution">
    <text evidence="2">The sequence shown here is derived from an EMBL/GenBank/DDBJ whole genome shotgun (WGS) entry which is preliminary data.</text>
</comment>
<feature type="compositionally biased region" description="Polar residues" evidence="1">
    <location>
        <begin position="1"/>
        <end position="10"/>
    </location>
</feature>
<protein>
    <submittedName>
        <fullName evidence="2">Uncharacterized protein</fullName>
    </submittedName>
</protein>
<feature type="region of interest" description="Disordered" evidence="1">
    <location>
        <begin position="38"/>
        <end position="96"/>
    </location>
</feature>
<evidence type="ECO:0000313" key="3">
    <source>
        <dbReference type="Proteomes" id="UP000664277"/>
    </source>
</evidence>
<dbReference type="EMBL" id="JAFLCK010000009">
    <property type="protein sequence ID" value="MBN8660359.1"/>
    <property type="molecule type" value="Genomic_DNA"/>
</dbReference>
<sequence>MLENRMTTSEPEGIRPQPGDNFRQLALAECWPGGPVVSNPADCRGSERDSWRRTQDSLPDLQLTNGNEVVAGRTQRNNGNGDKNNERDSYLDRLYA</sequence>
<feature type="region of interest" description="Disordered" evidence="1">
    <location>
        <begin position="1"/>
        <end position="20"/>
    </location>
</feature>
<dbReference type="AlphaFoldDB" id="A0A8J7P7A6"/>
<name>A0A8J7P7A6_9BACT</name>
<dbReference type="Proteomes" id="UP000664277">
    <property type="component" value="Unassembled WGS sequence"/>
</dbReference>
<evidence type="ECO:0000256" key="1">
    <source>
        <dbReference type="SAM" id="MobiDB-lite"/>
    </source>
</evidence>
<feature type="compositionally biased region" description="Basic and acidic residues" evidence="1">
    <location>
        <begin position="83"/>
        <end position="96"/>
    </location>
</feature>
<organism evidence="2 3">
    <name type="scientific">Candidatus Obscuribacter phosphatis</name>
    <dbReference type="NCBI Taxonomy" id="1906157"/>
    <lineage>
        <taxon>Bacteria</taxon>
        <taxon>Bacillati</taxon>
        <taxon>Candidatus Melainabacteria</taxon>
        <taxon>Candidatus Obscuribacterales</taxon>
        <taxon>Candidatus Obscuribacteraceae</taxon>
        <taxon>Candidatus Obscuribacter</taxon>
    </lineage>
</organism>
<proteinExistence type="predicted"/>
<reference evidence="2" key="1">
    <citation type="submission" date="2021-02" db="EMBL/GenBank/DDBJ databases">
        <title>Genome-Resolved Metagenomics of a Microbial Community Performing Photosynthetic Biological Nutrient Removal.</title>
        <authorList>
            <person name="Mcdaniel E.A."/>
        </authorList>
    </citation>
    <scope>NUCLEOTIDE SEQUENCE</scope>
    <source>
        <strain evidence="2">UWPOB_OBS1</strain>
    </source>
</reference>
<evidence type="ECO:0000313" key="2">
    <source>
        <dbReference type="EMBL" id="MBN8660359.1"/>
    </source>
</evidence>
<gene>
    <name evidence="2" type="ORF">J0M35_08365</name>
</gene>